<gene>
    <name evidence="3" type="ORF">HV823_02830</name>
</gene>
<dbReference type="PROSITE" id="PS51257">
    <property type="entry name" value="PROKAR_LIPOPROTEIN"/>
    <property type="match status" value="1"/>
</dbReference>
<dbReference type="Proteomes" id="UP000659172">
    <property type="component" value="Unassembled WGS sequence"/>
</dbReference>
<accession>A0ABX2QB54</accession>
<comment type="caution">
    <text evidence="3">The sequence shown here is derived from an EMBL/GenBank/DDBJ whole genome shotgun (WGS) entry which is preliminary data.</text>
</comment>
<proteinExistence type="predicted"/>
<feature type="signal peptide" evidence="2">
    <location>
        <begin position="1"/>
        <end position="20"/>
    </location>
</feature>
<feature type="compositionally biased region" description="Basic and acidic residues" evidence="1">
    <location>
        <begin position="37"/>
        <end position="148"/>
    </location>
</feature>
<keyword evidence="4" id="KW-1185">Reference proteome</keyword>
<dbReference type="EMBL" id="JABXYK010000002">
    <property type="protein sequence ID" value="NVP54184.1"/>
    <property type="molecule type" value="Genomic_DNA"/>
</dbReference>
<evidence type="ECO:0000313" key="4">
    <source>
        <dbReference type="Proteomes" id="UP000659172"/>
    </source>
</evidence>
<evidence type="ECO:0008006" key="5">
    <source>
        <dbReference type="Google" id="ProtNLM"/>
    </source>
</evidence>
<reference evidence="3 4" key="1">
    <citation type="submission" date="2020-06" db="EMBL/GenBank/DDBJ databases">
        <title>Rhizobium sp.nov. isolated from the tomato plant.</title>
        <authorList>
            <person name="Thin K.K."/>
            <person name="Zhang X."/>
            <person name="He S."/>
        </authorList>
    </citation>
    <scope>NUCLEOTIDE SEQUENCE [LARGE SCALE GENOMIC DNA]</scope>
    <source>
        <strain evidence="3 4">DBTS2</strain>
    </source>
</reference>
<keyword evidence="2" id="KW-0732">Signal</keyword>
<name>A0ABX2QB54_9HYPH</name>
<sequence length="148" mass="17743">MIRSKLLLLPLAGLLGAALAGCETSGYSGGGYYSEPPRYRVVEPRYDRDYRRYDNWDGRGDRDDRRPSDDRDRDRDRNRDQDRDRDANRDRDRNNDRTRNDDQRRGYDQRQQDNKQQDSKRPERDKSRNDRPSQRDCERGDSNCRPRS</sequence>
<feature type="chain" id="PRO_5047269287" description="Lipoprotein" evidence="2">
    <location>
        <begin position="21"/>
        <end position="148"/>
    </location>
</feature>
<dbReference type="RefSeq" id="WP_176948245.1">
    <property type="nucleotide sequence ID" value="NZ_JABXYK010000002.1"/>
</dbReference>
<evidence type="ECO:0000256" key="2">
    <source>
        <dbReference type="SAM" id="SignalP"/>
    </source>
</evidence>
<evidence type="ECO:0000313" key="3">
    <source>
        <dbReference type="EMBL" id="NVP54184.1"/>
    </source>
</evidence>
<organism evidence="3 4">
    <name type="scientific">Mycoplana rhizolycopersici</name>
    <dbReference type="NCBI Taxonomy" id="2746702"/>
    <lineage>
        <taxon>Bacteria</taxon>
        <taxon>Pseudomonadati</taxon>
        <taxon>Pseudomonadota</taxon>
        <taxon>Alphaproteobacteria</taxon>
        <taxon>Hyphomicrobiales</taxon>
        <taxon>Rhizobiaceae</taxon>
        <taxon>Mycoplana</taxon>
    </lineage>
</organism>
<feature type="region of interest" description="Disordered" evidence="1">
    <location>
        <begin position="26"/>
        <end position="148"/>
    </location>
</feature>
<protein>
    <recommendedName>
        <fullName evidence="5">Lipoprotein</fullName>
    </recommendedName>
</protein>
<evidence type="ECO:0000256" key="1">
    <source>
        <dbReference type="SAM" id="MobiDB-lite"/>
    </source>
</evidence>